<dbReference type="GO" id="GO:0000253">
    <property type="term" value="F:3-beta-hydroxysteroid 3-dehydrogenase (NADP+) activity"/>
    <property type="evidence" value="ECO:0007669"/>
    <property type="project" value="TreeGrafter"/>
</dbReference>
<gene>
    <name evidence="1" type="ORF">M011DRAFT_449803</name>
</gene>
<dbReference type="PANTHER" id="PTHR43647:SF4">
    <property type="entry name" value="KETOREDUCTASE (KR) DOMAIN-CONTAINING PROTEIN"/>
    <property type="match status" value="1"/>
</dbReference>
<evidence type="ECO:0000313" key="1">
    <source>
        <dbReference type="EMBL" id="KAF2744279.1"/>
    </source>
</evidence>
<dbReference type="Proteomes" id="UP000799440">
    <property type="component" value="Unassembled WGS sequence"/>
</dbReference>
<name>A0A6A6V349_9PLEO</name>
<evidence type="ECO:0000313" key="2">
    <source>
        <dbReference type="Proteomes" id="UP000799440"/>
    </source>
</evidence>
<dbReference type="GO" id="GO:0005741">
    <property type="term" value="C:mitochondrial outer membrane"/>
    <property type="evidence" value="ECO:0007669"/>
    <property type="project" value="TreeGrafter"/>
</dbReference>
<dbReference type="OrthoDB" id="191139at2759"/>
<reference evidence="1" key="1">
    <citation type="journal article" date="2020" name="Stud. Mycol.">
        <title>101 Dothideomycetes genomes: a test case for predicting lifestyles and emergence of pathogens.</title>
        <authorList>
            <person name="Haridas S."/>
            <person name="Albert R."/>
            <person name="Binder M."/>
            <person name="Bloem J."/>
            <person name="Labutti K."/>
            <person name="Salamov A."/>
            <person name="Andreopoulos B."/>
            <person name="Baker S."/>
            <person name="Barry K."/>
            <person name="Bills G."/>
            <person name="Bluhm B."/>
            <person name="Cannon C."/>
            <person name="Castanera R."/>
            <person name="Culley D."/>
            <person name="Daum C."/>
            <person name="Ezra D."/>
            <person name="Gonzalez J."/>
            <person name="Henrissat B."/>
            <person name="Kuo A."/>
            <person name="Liang C."/>
            <person name="Lipzen A."/>
            <person name="Lutzoni F."/>
            <person name="Magnuson J."/>
            <person name="Mondo S."/>
            <person name="Nolan M."/>
            <person name="Ohm R."/>
            <person name="Pangilinan J."/>
            <person name="Park H.-J."/>
            <person name="Ramirez L."/>
            <person name="Alfaro M."/>
            <person name="Sun H."/>
            <person name="Tritt A."/>
            <person name="Yoshinaga Y."/>
            <person name="Zwiers L.-H."/>
            <person name="Turgeon B."/>
            <person name="Goodwin S."/>
            <person name="Spatafora J."/>
            <person name="Crous P."/>
            <person name="Grigoriev I."/>
        </authorList>
    </citation>
    <scope>NUCLEOTIDE SEQUENCE</scope>
    <source>
        <strain evidence="1">CBS 119925</strain>
    </source>
</reference>
<dbReference type="GO" id="GO:0005811">
    <property type="term" value="C:lipid droplet"/>
    <property type="evidence" value="ECO:0007669"/>
    <property type="project" value="TreeGrafter"/>
</dbReference>
<dbReference type="GO" id="GO:0005789">
    <property type="term" value="C:endoplasmic reticulum membrane"/>
    <property type="evidence" value="ECO:0007669"/>
    <property type="project" value="TreeGrafter"/>
</dbReference>
<dbReference type="PANTHER" id="PTHR43647">
    <property type="entry name" value="DEHYDROGENASE"/>
    <property type="match status" value="1"/>
</dbReference>
<accession>A0A6A6V349</accession>
<proteinExistence type="predicted"/>
<dbReference type="InterPro" id="IPR051593">
    <property type="entry name" value="Ergosterol_Biosynth_ERG27"/>
</dbReference>
<dbReference type="SUPFAM" id="SSF51735">
    <property type="entry name" value="NAD(P)-binding Rossmann-fold domains"/>
    <property type="match status" value="1"/>
</dbReference>
<organism evidence="1 2">
    <name type="scientific">Sporormia fimetaria CBS 119925</name>
    <dbReference type="NCBI Taxonomy" id="1340428"/>
    <lineage>
        <taxon>Eukaryota</taxon>
        <taxon>Fungi</taxon>
        <taxon>Dikarya</taxon>
        <taxon>Ascomycota</taxon>
        <taxon>Pezizomycotina</taxon>
        <taxon>Dothideomycetes</taxon>
        <taxon>Pleosporomycetidae</taxon>
        <taxon>Pleosporales</taxon>
        <taxon>Sporormiaceae</taxon>
        <taxon>Sporormia</taxon>
    </lineage>
</organism>
<dbReference type="EMBL" id="MU006590">
    <property type="protein sequence ID" value="KAF2744279.1"/>
    <property type="molecule type" value="Genomic_DNA"/>
</dbReference>
<dbReference type="InterPro" id="IPR036291">
    <property type="entry name" value="NAD(P)-bd_dom_sf"/>
</dbReference>
<dbReference type="AlphaFoldDB" id="A0A6A6V349"/>
<sequence length="331" mass="36514">MAGTVLFTAANSSLGIHAVEHLLSTYPEHTLICTVRDASGYDVNTNRLRETIGEFPNAKATIHALDLLSLRAVHAFADKISTDISSGKLPPLSAIVANAYYWNLVGDPEITQDAFDKTIQVSYVSQCALILRLIGSYGDQGRVVLLSSDSHWTGKNSMEKYPPAIPSNLDDLIKPQAYEDKAGRGFQRYATAKLAVVTWFHALNRYLQKDPSTAKISAVAINPGNLVDSRALSSNTPPYMQRMQRFVLKPLLPVLKAVVDPTLRNSSQAGVDVMEVAVNPKFAGKRSYYTLLKEDECAPESRDEEKQEALWKKTLEWAKITPENTALKSAF</sequence>
<dbReference type="Gene3D" id="3.40.50.720">
    <property type="entry name" value="NAD(P)-binding Rossmann-like Domain"/>
    <property type="match status" value="1"/>
</dbReference>
<protein>
    <submittedName>
        <fullName evidence="1">Short-chain dehydrogenase</fullName>
    </submittedName>
</protein>
<keyword evidence="2" id="KW-1185">Reference proteome</keyword>